<name>B9W9Y7_CANDC</name>
<gene>
    <name evidence="2" type="ordered locus">Cd36_12680</name>
    <name evidence="3" type="ORF">CD36_12680</name>
</gene>
<dbReference type="HOGENOM" id="CLU_2061191_0_0_1"/>
<dbReference type="RefSeq" id="XP_002417907.1">
    <property type="nucleotide sequence ID" value="XM_002417862.1"/>
</dbReference>
<feature type="transmembrane region" description="Helical" evidence="1">
    <location>
        <begin position="59"/>
        <end position="82"/>
    </location>
</feature>
<sequence length="119" mass="14479">MTRMFFWLFGFFFFLSFLFLLYWQNLLLFLCPTTTTTYYLFFFFCSNQPISVQYFVYKLYWWVLILIQMLELPASFIMSFAWNFEAVKEIVFIVAKAPKVLEIKTPKKKKDLGYANQNE</sequence>
<accession>B9W9Y7</accession>
<keyword evidence="1" id="KW-1133">Transmembrane helix</keyword>
<evidence type="ECO:0000313" key="4">
    <source>
        <dbReference type="Proteomes" id="UP000002605"/>
    </source>
</evidence>
<keyword evidence="4" id="KW-1185">Reference proteome</keyword>
<dbReference type="EMBL" id="FM992688">
    <property type="protein sequence ID" value="CAX45625.1"/>
    <property type="molecule type" value="Genomic_DNA"/>
</dbReference>
<organism evidence="3 4">
    <name type="scientific">Candida dubliniensis (strain CD36 / ATCC MYA-646 / CBS 7987 / NCPF 3949 / NRRL Y-17841)</name>
    <name type="common">Yeast</name>
    <dbReference type="NCBI Taxonomy" id="573826"/>
    <lineage>
        <taxon>Eukaryota</taxon>
        <taxon>Fungi</taxon>
        <taxon>Dikarya</taxon>
        <taxon>Ascomycota</taxon>
        <taxon>Saccharomycotina</taxon>
        <taxon>Pichiomycetes</taxon>
        <taxon>Debaryomycetaceae</taxon>
        <taxon>Candida/Lodderomyces clade</taxon>
        <taxon>Candida</taxon>
    </lineage>
</organism>
<dbReference type="KEGG" id="cdu:CD36_12680"/>
<feature type="transmembrane region" description="Helical" evidence="1">
    <location>
        <begin position="27"/>
        <end position="47"/>
    </location>
</feature>
<keyword evidence="1" id="KW-0472">Membrane</keyword>
<keyword evidence="1" id="KW-0812">Transmembrane</keyword>
<proteinExistence type="predicted"/>
<feature type="transmembrane region" description="Helical" evidence="1">
    <location>
        <begin position="5"/>
        <end position="21"/>
    </location>
</feature>
<dbReference type="CGD" id="CAL0000165293">
    <property type="gene designation" value="Cd36_12680"/>
</dbReference>
<dbReference type="GeneID" id="8045459"/>
<reference evidence="3 4" key="1">
    <citation type="journal article" date="2009" name="Genome Res.">
        <title>Comparative genomics of the fungal pathogens Candida dubliniensis and Candida albicans.</title>
        <authorList>
            <person name="Jackson A.P."/>
            <person name="Gamble J.A."/>
            <person name="Yeomans T."/>
            <person name="Moran G.P."/>
            <person name="Saunders D."/>
            <person name="Harris D."/>
            <person name="Aslett M."/>
            <person name="Barrell J.F."/>
            <person name="Butler G."/>
            <person name="Citiulo F."/>
            <person name="Coleman D.C."/>
            <person name="de Groot P.W.J."/>
            <person name="Goodwin T.J."/>
            <person name="Quail M.A."/>
            <person name="McQuillan J."/>
            <person name="Munro C.A."/>
            <person name="Pain A."/>
            <person name="Poulter R.T."/>
            <person name="Rajandream M.A."/>
            <person name="Renauld H."/>
            <person name="Spiering M.J."/>
            <person name="Tivey A."/>
            <person name="Gow N.A.R."/>
            <person name="Barrell B."/>
            <person name="Sullivan D.J."/>
            <person name="Berriman M."/>
        </authorList>
    </citation>
    <scope>NUCLEOTIDE SEQUENCE [LARGE SCALE GENOMIC DNA]</scope>
    <source>
        <strain evidence="4">CD36 / ATCC MYA-646 / CBS 7987 / NCPF 3949 / NRRL Y-17841</strain>
    </source>
</reference>
<evidence type="ECO:0000313" key="3">
    <source>
        <dbReference type="EMBL" id="CAX45625.1"/>
    </source>
</evidence>
<dbReference type="VEuPathDB" id="FungiDB:CD36_12680"/>
<dbReference type="AlphaFoldDB" id="B9W9Y7"/>
<dbReference type="Proteomes" id="UP000002605">
    <property type="component" value="Chromosome 1"/>
</dbReference>
<evidence type="ECO:0000313" key="2">
    <source>
        <dbReference type="CGD" id="CAL0000165293"/>
    </source>
</evidence>
<evidence type="ECO:0000256" key="1">
    <source>
        <dbReference type="SAM" id="Phobius"/>
    </source>
</evidence>
<protein>
    <submittedName>
        <fullName evidence="3">Uncharacterized protein</fullName>
    </submittedName>
</protein>